<evidence type="ECO:0000313" key="3">
    <source>
        <dbReference type="Proteomes" id="UP001549920"/>
    </source>
</evidence>
<keyword evidence="1" id="KW-0812">Transmembrane</keyword>
<proteinExistence type="predicted"/>
<keyword evidence="1" id="KW-1133">Transmembrane helix</keyword>
<dbReference type="EMBL" id="JBEUOH010000025">
    <property type="protein sequence ID" value="KAL0860710.1"/>
    <property type="molecule type" value="Genomic_DNA"/>
</dbReference>
<feature type="transmembrane region" description="Helical" evidence="1">
    <location>
        <begin position="27"/>
        <end position="51"/>
    </location>
</feature>
<keyword evidence="3" id="KW-1185">Reference proteome</keyword>
<organism evidence="2 3">
    <name type="scientific">Loxostege sticticalis</name>
    <name type="common">Beet webworm moth</name>
    <dbReference type="NCBI Taxonomy" id="481309"/>
    <lineage>
        <taxon>Eukaryota</taxon>
        <taxon>Metazoa</taxon>
        <taxon>Ecdysozoa</taxon>
        <taxon>Arthropoda</taxon>
        <taxon>Hexapoda</taxon>
        <taxon>Insecta</taxon>
        <taxon>Pterygota</taxon>
        <taxon>Neoptera</taxon>
        <taxon>Endopterygota</taxon>
        <taxon>Lepidoptera</taxon>
        <taxon>Glossata</taxon>
        <taxon>Ditrysia</taxon>
        <taxon>Pyraloidea</taxon>
        <taxon>Crambidae</taxon>
        <taxon>Pyraustinae</taxon>
        <taxon>Loxostege</taxon>
    </lineage>
</organism>
<accession>A0ABR3H7D7</accession>
<name>A0ABR3H7D7_LOXSC</name>
<gene>
    <name evidence="2" type="ORF">ABMA27_010049</name>
</gene>
<evidence type="ECO:0000256" key="1">
    <source>
        <dbReference type="SAM" id="Phobius"/>
    </source>
</evidence>
<evidence type="ECO:0000313" key="2">
    <source>
        <dbReference type="EMBL" id="KAL0860710.1"/>
    </source>
</evidence>
<reference evidence="2 3" key="1">
    <citation type="submission" date="2024-06" db="EMBL/GenBank/DDBJ databases">
        <title>A chromosome-level genome assembly of beet webworm, Loxostege sticticalis.</title>
        <authorList>
            <person name="Zhang Y."/>
        </authorList>
    </citation>
    <scope>NUCLEOTIDE SEQUENCE [LARGE SCALE GENOMIC DNA]</scope>
    <source>
        <strain evidence="2">AQ026</strain>
        <tissue evidence="2">Whole body</tissue>
    </source>
</reference>
<comment type="caution">
    <text evidence="2">The sequence shown here is derived from an EMBL/GenBank/DDBJ whole genome shotgun (WGS) entry which is preliminary data.</text>
</comment>
<dbReference type="Proteomes" id="UP001549920">
    <property type="component" value="Unassembled WGS sequence"/>
</dbReference>
<protein>
    <submittedName>
        <fullName evidence="2">Uncharacterized protein</fullName>
    </submittedName>
</protein>
<sequence>MISPQPVKEPVEKCFIINKMGADTLSLALGGVILFMCLFLFWMCFCFGNWVKRRQKTRNTQQRRMYTGSRTRQLSMQGEPTIFVSPANLPPPPKYEAMAPPSYEEVMAIQYPPGFQQGQQPQPITQPITHAMAQGSTSTEIPAVHTVTNNTSNGNARCTEVVTTAPAIVTVTNEERRTSVTVSARA</sequence>
<keyword evidence="1" id="KW-0472">Membrane</keyword>